<dbReference type="InterPro" id="IPR036852">
    <property type="entry name" value="Peptidase_S8/S53_dom_sf"/>
</dbReference>
<feature type="region of interest" description="Disordered" evidence="6">
    <location>
        <begin position="375"/>
        <end position="395"/>
    </location>
</feature>
<protein>
    <submittedName>
        <fullName evidence="8">S8 family serine peptidase</fullName>
    </submittedName>
</protein>
<accession>A0ABV7J8D1</accession>
<feature type="active site" description="Charge relay system" evidence="5">
    <location>
        <position position="175"/>
    </location>
</feature>
<reference evidence="9" key="1">
    <citation type="journal article" date="2019" name="Int. J. Syst. Evol. Microbiol.">
        <title>The Global Catalogue of Microorganisms (GCM) 10K type strain sequencing project: providing services to taxonomists for standard genome sequencing and annotation.</title>
        <authorList>
            <consortium name="The Broad Institute Genomics Platform"/>
            <consortium name="The Broad Institute Genome Sequencing Center for Infectious Disease"/>
            <person name="Wu L."/>
            <person name="Ma J."/>
        </authorList>
    </citation>
    <scope>NUCLEOTIDE SEQUENCE [LARGE SCALE GENOMIC DNA]</scope>
    <source>
        <strain evidence="9">KCTC 42953</strain>
    </source>
</reference>
<dbReference type="InterPro" id="IPR000209">
    <property type="entry name" value="Peptidase_S8/S53_dom"/>
</dbReference>
<dbReference type="PRINTS" id="PR00723">
    <property type="entry name" value="SUBTILISIN"/>
</dbReference>
<dbReference type="InterPro" id="IPR023828">
    <property type="entry name" value="Peptidase_S8_Ser-AS"/>
</dbReference>
<evidence type="ECO:0000256" key="3">
    <source>
        <dbReference type="ARBA" id="ARBA00022801"/>
    </source>
</evidence>
<dbReference type="PROSITE" id="PS00138">
    <property type="entry name" value="SUBTILASE_SER"/>
    <property type="match status" value="1"/>
</dbReference>
<dbReference type="Proteomes" id="UP001595533">
    <property type="component" value="Unassembled WGS sequence"/>
</dbReference>
<evidence type="ECO:0000313" key="8">
    <source>
        <dbReference type="EMBL" id="MFC3194184.1"/>
    </source>
</evidence>
<evidence type="ECO:0000256" key="4">
    <source>
        <dbReference type="ARBA" id="ARBA00022825"/>
    </source>
</evidence>
<feature type="domain" description="Peptidase S8/S53" evidence="7">
    <location>
        <begin position="166"/>
        <end position="465"/>
    </location>
</feature>
<dbReference type="Pfam" id="PF00082">
    <property type="entry name" value="Peptidase_S8"/>
    <property type="match status" value="1"/>
</dbReference>
<comment type="caution">
    <text evidence="8">The sequence shown here is derived from an EMBL/GenBank/DDBJ whole genome shotgun (WGS) entry which is preliminary data.</text>
</comment>
<dbReference type="Gene3D" id="3.40.50.200">
    <property type="entry name" value="Peptidase S8/S53 domain"/>
    <property type="match status" value="1"/>
</dbReference>
<evidence type="ECO:0000259" key="7">
    <source>
        <dbReference type="Pfam" id="PF00082"/>
    </source>
</evidence>
<sequence length="487" mass="52447">MKHTLLYLTVLISTEVTAQNWQGKASQTLLDQLTQTEQVEMLVTFHAPKVPLNSGSFNNHTDRLQHQVSVLKNQTRLAQQQVIKHLESQQIIYRSFWINNSLLVTVNQQQMAEILEFDEIKSAHSNLPHQINIPNANGSAVKSINGIEWNVSMVNAPQAWGLGHTGQGIVVAGQDTGYQWNHPAIINQYRGWDGQTADHHYNWHDSINNPTVSCGSAPCDDHGHGSHTMGTIVGDDGGSNQVGVAPDARWIGCRNMDVGNGTPATYTECFQWFMEPTDLNGNNPDITKAPHIINNSWGCPGFEGCTEPDVLLNTVENVVDAGILVVVAAGNDGSSCQTINTPAAIYQASLTVGSTTSSDVISGFSSRGQITVDGSNRIKPDLSAPGSSVRSANNSGSYSTFSGTSMASPNVAGVAALVMSANHQMIGQPRMVKHILTQTAVAKTTNQDCGGVDGSSIPNNTYGHGRIDALAAVNYARDLIYYHDFNE</sequence>
<name>A0ABV7J8D1_9GAMM</name>
<dbReference type="EMBL" id="JBHRTS010000004">
    <property type="protein sequence ID" value="MFC3194184.1"/>
    <property type="molecule type" value="Genomic_DNA"/>
</dbReference>
<feature type="active site" description="Charge relay system" evidence="5">
    <location>
        <position position="405"/>
    </location>
</feature>
<dbReference type="InterPro" id="IPR015500">
    <property type="entry name" value="Peptidase_S8_subtilisin-rel"/>
</dbReference>
<evidence type="ECO:0000256" key="2">
    <source>
        <dbReference type="ARBA" id="ARBA00022670"/>
    </source>
</evidence>
<dbReference type="InterPro" id="IPR051048">
    <property type="entry name" value="Peptidase_S8/S53_subtilisin"/>
</dbReference>
<dbReference type="CDD" id="cd07481">
    <property type="entry name" value="Peptidases_S8_BacillopeptidaseF-like"/>
    <property type="match status" value="1"/>
</dbReference>
<keyword evidence="4 5" id="KW-0720">Serine protease</keyword>
<feature type="compositionally biased region" description="Polar residues" evidence="6">
    <location>
        <begin position="385"/>
        <end position="395"/>
    </location>
</feature>
<organism evidence="8 9">
    <name type="scientific">Marinicella sediminis</name>
    <dbReference type="NCBI Taxonomy" id="1792834"/>
    <lineage>
        <taxon>Bacteria</taxon>
        <taxon>Pseudomonadati</taxon>
        <taxon>Pseudomonadota</taxon>
        <taxon>Gammaproteobacteria</taxon>
        <taxon>Lysobacterales</taxon>
        <taxon>Marinicellaceae</taxon>
        <taxon>Marinicella</taxon>
    </lineage>
</organism>
<dbReference type="InterPro" id="IPR033857">
    <property type="entry name" value="Bacillopeptidase_F"/>
</dbReference>
<keyword evidence="2 5" id="KW-0645">Protease</keyword>
<dbReference type="SUPFAM" id="SSF52743">
    <property type="entry name" value="Subtilisin-like"/>
    <property type="match status" value="1"/>
</dbReference>
<evidence type="ECO:0000256" key="6">
    <source>
        <dbReference type="SAM" id="MobiDB-lite"/>
    </source>
</evidence>
<evidence type="ECO:0000256" key="5">
    <source>
        <dbReference type="PROSITE-ProRule" id="PRU01240"/>
    </source>
</evidence>
<proteinExistence type="inferred from homology"/>
<keyword evidence="9" id="KW-1185">Reference proteome</keyword>
<comment type="similarity">
    <text evidence="1 5">Belongs to the peptidase S8 family.</text>
</comment>
<evidence type="ECO:0000313" key="9">
    <source>
        <dbReference type="Proteomes" id="UP001595533"/>
    </source>
</evidence>
<dbReference type="PROSITE" id="PS51892">
    <property type="entry name" value="SUBTILASE"/>
    <property type="match status" value="1"/>
</dbReference>
<dbReference type="PANTHER" id="PTHR43399">
    <property type="entry name" value="SUBTILISIN-RELATED"/>
    <property type="match status" value="1"/>
</dbReference>
<dbReference type="RefSeq" id="WP_077412455.1">
    <property type="nucleotide sequence ID" value="NZ_JBHRTS010000004.1"/>
</dbReference>
<feature type="active site" description="Charge relay system" evidence="5">
    <location>
        <position position="224"/>
    </location>
</feature>
<dbReference type="PANTHER" id="PTHR43399:SF4">
    <property type="entry name" value="CELL WALL-ASSOCIATED PROTEASE"/>
    <property type="match status" value="1"/>
</dbReference>
<keyword evidence="3 5" id="KW-0378">Hydrolase</keyword>
<gene>
    <name evidence="8" type="ORF">ACFODZ_08015</name>
</gene>
<evidence type="ECO:0000256" key="1">
    <source>
        <dbReference type="ARBA" id="ARBA00011073"/>
    </source>
</evidence>